<comment type="similarity">
    <text evidence="2 7">Belongs to the major facilitator superfamily. Sugar transporter (TC 2.A.1.1) family.</text>
</comment>
<keyword evidence="6 8" id="KW-0472">Membrane</keyword>
<gene>
    <name evidence="10" type="ORF">EURHEDRAFT_384649</name>
</gene>
<evidence type="ECO:0000256" key="5">
    <source>
        <dbReference type="ARBA" id="ARBA00022989"/>
    </source>
</evidence>
<feature type="transmembrane region" description="Helical" evidence="8">
    <location>
        <begin position="12"/>
        <end position="34"/>
    </location>
</feature>
<dbReference type="OrthoDB" id="6612291at2759"/>
<dbReference type="SUPFAM" id="SSF103473">
    <property type="entry name" value="MFS general substrate transporter"/>
    <property type="match status" value="1"/>
</dbReference>
<dbReference type="FunFam" id="1.20.1250.20:FF:000090">
    <property type="entry name" value="MFS sugar transporter, putative"/>
    <property type="match status" value="1"/>
</dbReference>
<feature type="transmembrane region" description="Helical" evidence="8">
    <location>
        <begin position="312"/>
        <end position="333"/>
    </location>
</feature>
<dbReference type="PANTHER" id="PTHR48022">
    <property type="entry name" value="PLASTIDIC GLUCOSE TRANSPORTER 4"/>
    <property type="match status" value="1"/>
</dbReference>
<evidence type="ECO:0000313" key="10">
    <source>
        <dbReference type="EMBL" id="EYE97071.1"/>
    </source>
</evidence>
<evidence type="ECO:0000313" key="11">
    <source>
        <dbReference type="Proteomes" id="UP000019804"/>
    </source>
</evidence>
<dbReference type="InterPro" id="IPR003663">
    <property type="entry name" value="Sugar/inositol_transpt"/>
</dbReference>
<dbReference type="InterPro" id="IPR036259">
    <property type="entry name" value="MFS_trans_sf"/>
</dbReference>
<evidence type="ECO:0000256" key="4">
    <source>
        <dbReference type="ARBA" id="ARBA00022692"/>
    </source>
</evidence>
<evidence type="ECO:0000256" key="3">
    <source>
        <dbReference type="ARBA" id="ARBA00022448"/>
    </source>
</evidence>
<proteinExistence type="inferred from homology"/>
<dbReference type="NCBIfam" id="TIGR00879">
    <property type="entry name" value="SP"/>
    <property type="match status" value="1"/>
</dbReference>
<feature type="transmembrane region" description="Helical" evidence="8">
    <location>
        <begin position="340"/>
        <end position="362"/>
    </location>
</feature>
<feature type="transmembrane region" description="Helical" evidence="8">
    <location>
        <begin position="93"/>
        <end position="113"/>
    </location>
</feature>
<keyword evidence="11" id="KW-1185">Reference proteome</keyword>
<dbReference type="STRING" id="1388766.A0A017SK09"/>
<comment type="subcellular location">
    <subcellularLocation>
        <location evidence="1">Membrane</location>
        <topology evidence="1">Multi-pass membrane protein</topology>
    </subcellularLocation>
</comment>
<evidence type="ECO:0000256" key="1">
    <source>
        <dbReference type="ARBA" id="ARBA00004141"/>
    </source>
</evidence>
<keyword evidence="5 8" id="KW-1133">Transmembrane helix</keyword>
<dbReference type="InterPro" id="IPR050360">
    <property type="entry name" value="MFS_Sugar_Transporters"/>
</dbReference>
<evidence type="ECO:0000259" key="9">
    <source>
        <dbReference type="PROSITE" id="PS50850"/>
    </source>
</evidence>
<dbReference type="InterPro" id="IPR005828">
    <property type="entry name" value="MFS_sugar_transport-like"/>
</dbReference>
<keyword evidence="4 8" id="KW-0812">Transmembrane</keyword>
<name>A0A017SK09_ASPRC</name>
<organism evidence="10 11">
    <name type="scientific">Aspergillus ruber (strain CBS 135680)</name>
    <dbReference type="NCBI Taxonomy" id="1388766"/>
    <lineage>
        <taxon>Eukaryota</taxon>
        <taxon>Fungi</taxon>
        <taxon>Dikarya</taxon>
        <taxon>Ascomycota</taxon>
        <taxon>Pezizomycotina</taxon>
        <taxon>Eurotiomycetes</taxon>
        <taxon>Eurotiomycetidae</taxon>
        <taxon>Eurotiales</taxon>
        <taxon>Aspergillaceae</taxon>
        <taxon>Aspergillus</taxon>
        <taxon>Aspergillus subgen. Aspergillus</taxon>
    </lineage>
</organism>
<dbReference type="InterPro" id="IPR020846">
    <property type="entry name" value="MFS_dom"/>
</dbReference>
<dbReference type="Pfam" id="PF00083">
    <property type="entry name" value="Sugar_tr"/>
    <property type="match status" value="1"/>
</dbReference>
<dbReference type="PROSITE" id="PS50850">
    <property type="entry name" value="MFS"/>
    <property type="match status" value="1"/>
</dbReference>
<feature type="transmembrane region" description="Helical" evidence="8">
    <location>
        <begin position="119"/>
        <end position="138"/>
    </location>
</feature>
<dbReference type="AlphaFoldDB" id="A0A017SK09"/>
<protein>
    <submittedName>
        <fullName evidence="10">General substrate transporter</fullName>
    </submittedName>
</protein>
<feature type="domain" description="Major facilitator superfamily (MFS) profile" evidence="9">
    <location>
        <begin position="12"/>
        <end position="460"/>
    </location>
</feature>
<feature type="transmembrane region" description="Helical" evidence="8">
    <location>
        <begin position="64"/>
        <end position="81"/>
    </location>
</feature>
<dbReference type="PROSITE" id="PS00216">
    <property type="entry name" value="SUGAR_TRANSPORT_1"/>
    <property type="match status" value="1"/>
</dbReference>
<dbReference type="EMBL" id="KK088416">
    <property type="protein sequence ID" value="EYE97071.1"/>
    <property type="molecule type" value="Genomic_DNA"/>
</dbReference>
<sequence length="515" mass="56843">MLRGHSLQLTQVILVVFPCFFLFGYNQVGVGGLLGFDSWTGLFPQIDTINATGETESQKSVMQGVYVSCFTLGGAAGSLVCTSIGDFLGRRKAIFVGALLTFIGELLSCTSFSFAQLLVGRIVTGIGIGFTSTIVPVWQSECSPAADRGAHVVIDGIFITSGYAISQWINYGFSYIDHHSVSWRVPMAIPCVFSLMPIASIFLLPESPRWLVRAGHTTQAALILARIKEIDSEDPEIRHEIAGIEASLEESAQNAARVKDIFTMKDGKLFYRFMLCLGLQFWVQMTGANAISTYCTTIFQDSLGLTADLSRVLAAGMLTWKFAASFVAFFTIDRFGRRKLFLFSGVGITLCMMCIAITSKYASENHGAAIGTTFFIFLFAFFFPIGFLGPSFLYCTEVAPLRLRVAMTSISTANHWLWNFVVQMITPIAMTSIGYQYWIVYTVLCFAFPVTVFFFYPETMGQSLEKLEELFQQDLSIFQTVRLANKLAGTTQELDEMVSDKGKKLEQSGDTSPAP</sequence>
<feature type="transmembrane region" description="Helical" evidence="8">
    <location>
        <begin position="269"/>
        <end position="292"/>
    </location>
</feature>
<dbReference type="InterPro" id="IPR005829">
    <property type="entry name" value="Sugar_transporter_CS"/>
</dbReference>
<feature type="transmembrane region" description="Helical" evidence="8">
    <location>
        <begin position="439"/>
        <end position="456"/>
    </location>
</feature>
<dbReference type="GO" id="GO:0016020">
    <property type="term" value="C:membrane"/>
    <property type="evidence" value="ECO:0007669"/>
    <property type="project" value="UniProtKB-SubCell"/>
</dbReference>
<evidence type="ECO:0000256" key="6">
    <source>
        <dbReference type="ARBA" id="ARBA00023136"/>
    </source>
</evidence>
<feature type="transmembrane region" description="Helical" evidence="8">
    <location>
        <begin position="416"/>
        <end position="433"/>
    </location>
</feature>
<reference evidence="11" key="1">
    <citation type="journal article" date="2014" name="Nat. Commun.">
        <title>Genomic adaptations of the halophilic Dead Sea filamentous fungus Eurotium rubrum.</title>
        <authorList>
            <person name="Kis-Papo T."/>
            <person name="Weig A.R."/>
            <person name="Riley R."/>
            <person name="Persoh D."/>
            <person name="Salamov A."/>
            <person name="Sun H."/>
            <person name="Lipzen A."/>
            <person name="Wasser S.P."/>
            <person name="Rambold G."/>
            <person name="Grigoriev I.V."/>
            <person name="Nevo E."/>
        </authorList>
    </citation>
    <scope>NUCLEOTIDE SEQUENCE [LARGE SCALE GENOMIC DNA]</scope>
    <source>
        <strain evidence="11">CBS 135680</strain>
    </source>
</reference>
<evidence type="ECO:0000256" key="2">
    <source>
        <dbReference type="ARBA" id="ARBA00010992"/>
    </source>
</evidence>
<dbReference type="RefSeq" id="XP_040640759.1">
    <property type="nucleotide sequence ID" value="XM_040779625.1"/>
</dbReference>
<dbReference type="PANTHER" id="PTHR48022:SF45">
    <property type="entry name" value="MAJOR FACILITATOR SUPERFAMILY (MFS) PROFILE DOMAIN-CONTAINING PROTEIN-RELATED"/>
    <property type="match status" value="1"/>
</dbReference>
<feature type="transmembrane region" description="Helical" evidence="8">
    <location>
        <begin position="150"/>
        <end position="169"/>
    </location>
</feature>
<dbReference type="GeneID" id="63694749"/>
<feature type="transmembrane region" description="Helical" evidence="8">
    <location>
        <begin position="374"/>
        <end position="395"/>
    </location>
</feature>
<dbReference type="HOGENOM" id="CLU_001265_30_3_1"/>
<dbReference type="PRINTS" id="PR00171">
    <property type="entry name" value="SUGRTRNSPORT"/>
</dbReference>
<feature type="transmembrane region" description="Helical" evidence="8">
    <location>
        <begin position="181"/>
        <end position="204"/>
    </location>
</feature>
<dbReference type="GO" id="GO:0005351">
    <property type="term" value="F:carbohydrate:proton symporter activity"/>
    <property type="evidence" value="ECO:0007669"/>
    <property type="project" value="TreeGrafter"/>
</dbReference>
<dbReference type="Proteomes" id="UP000019804">
    <property type="component" value="Unassembled WGS sequence"/>
</dbReference>
<accession>A0A017SK09</accession>
<dbReference type="Gene3D" id="1.20.1250.20">
    <property type="entry name" value="MFS general substrate transporter like domains"/>
    <property type="match status" value="1"/>
</dbReference>
<evidence type="ECO:0000256" key="8">
    <source>
        <dbReference type="SAM" id="Phobius"/>
    </source>
</evidence>
<keyword evidence="3 7" id="KW-0813">Transport</keyword>
<evidence type="ECO:0000256" key="7">
    <source>
        <dbReference type="RuleBase" id="RU003346"/>
    </source>
</evidence>